<dbReference type="PANTHER" id="PTHR45870:SF2">
    <property type="entry name" value="TUBULIN MONOGLYCYLASE TTLL3"/>
    <property type="match status" value="1"/>
</dbReference>
<dbReference type="PANTHER" id="PTHR45870">
    <property type="entry name" value="TUBULIN MONOGLYCYLASE TTLL3"/>
    <property type="match status" value="1"/>
</dbReference>
<dbReference type="GO" id="GO:0005930">
    <property type="term" value="C:axoneme"/>
    <property type="evidence" value="ECO:0007669"/>
    <property type="project" value="TreeGrafter"/>
</dbReference>
<dbReference type="InterPro" id="IPR004344">
    <property type="entry name" value="TTL/TTLL_fam"/>
</dbReference>
<keyword evidence="7" id="KW-1185">Reference proteome</keyword>
<evidence type="ECO:0000256" key="2">
    <source>
        <dbReference type="ARBA" id="ARBA00022490"/>
    </source>
</evidence>
<evidence type="ECO:0000313" key="6">
    <source>
        <dbReference type="EMBL" id="KAG5681701.1"/>
    </source>
</evidence>
<keyword evidence="2" id="KW-0963">Cytoplasm</keyword>
<name>A0A9J6CIB7_POLVA</name>
<organism evidence="6 7">
    <name type="scientific">Polypedilum vanderplanki</name>
    <name type="common">Sleeping chironomid midge</name>
    <dbReference type="NCBI Taxonomy" id="319348"/>
    <lineage>
        <taxon>Eukaryota</taxon>
        <taxon>Metazoa</taxon>
        <taxon>Ecdysozoa</taxon>
        <taxon>Arthropoda</taxon>
        <taxon>Hexapoda</taxon>
        <taxon>Insecta</taxon>
        <taxon>Pterygota</taxon>
        <taxon>Neoptera</taxon>
        <taxon>Endopterygota</taxon>
        <taxon>Diptera</taxon>
        <taxon>Nematocera</taxon>
        <taxon>Chironomoidea</taxon>
        <taxon>Chironomidae</taxon>
        <taxon>Chironominae</taxon>
        <taxon>Polypedilum</taxon>
        <taxon>Polypedilum</taxon>
    </lineage>
</organism>
<dbReference type="Pfam" id="PF03133">
    <property type="entry name" value="TTL"/>
    <property type="match status" value="1"/>
</dbReference>
<proteinExistence type="predicted"/>
<dbReference type="GO" id="GO:0003341">
    <property type="term" value="P:cilium movement"/>
    <property type="evidence" value="ECO:0007669"/>
    <property type="project" value="TreeGrafter"/>
</dbReference>
<comment type="caution">
    <text evidence="6">The sequence shown here is derived from an EMBL/GenBank/DDBJ whole genome shotgun (WGS) entry which is preliminary data.</text>
</comment>
<evidence type="ECO:0000313" key="7">
    <source>
        <dbReference type="Proteomes" id="UP001107558"/>
    </source>
</evidence>
<sequence>MAYKSATVYGPVDLKSKELSEQVKKAKQEKKIFMVIGGYELIKTSLLLRGWLEKIPEDRMPYIGTQAEKMSIALLLKNCHFNFIWQPRLRPIKINENMKPYVNSVIRNGALNFTNKDGIVHCMNNFHWNYIEGLTDLNIQRTHILSDRSSKEEFFEDYRRTAFTSFILYLDSFNDISHLFYPNGDISCDCIKFAIQKIELLLKMANHEDIDTTNIFDICAKYPKDQKKTLTETKLIVSGVKKFRAIDEDAMLKLAADIHACAEKILKQWPYTKYDGFRNIWIFKPVGSSSGYGIQVTNKENEMKEITIGKNGATVRYVAQKYIERPLIIHKRKFDMRLYLLTMIKEKHIDIWLYKDCYVKFATSPFNVNFFHKSIHVTNYAVQKYFMNEKDAVPDARENMWTLQQLIEYFETTGKPRLWQSHIYPAIKKNLLAVIIPSFEHTELQENNFELNGIDVMITFDYEPILIEINSVPALYFSQTVQEIMTKKLLEDVIKVVVDHSRDSSAYTGDFECIHSEPISWCDNTQNLIISGTSIHRGTTYRRSAIQYSVKTPINVRQNTKTINKYSDFNDRYVYLKSV</sequence>
<dbReference type="OrthoDB" id="202825at2759"/>
<dbReference type="SUPFAM" id="SSF56059">
    <property type="entry name" value="Glutathione synthetase ATP-binding domain-like"/>
    <property type="match status" value="1"/>
</dbReference>
<dbReference type="PROSITE" id="PS51221">
    <property type="entry name" value="TTL"/>
    <property type="match status" value="1"/>
</dbReference>
<dbReference type="GO" id="GO:0060271">
    <property type="term" value="P:cilium assembly"/>
    <property type="evidence" value="ECO:0007669"/>
    <property type="project" value="TreeGrafter"/>
</dbReference>
<dbReference type="InterPro" id="IPR051437">
    <property type="entry name" value="TTLL_monoglycylase"/>
</dbReference>
<reference evidence="6" key="1">
    <citation type="submission" date="2021-03" db="EMBL/GenBank/DDBJ databases">
        <title>Chromosome level genome of the anhydrobiotic midge Polypedilum vanderplanki.</title>
        <authorList>
            <person name="Yoshida Y."/>
            <person name="Kikawada T."/>
            <person name="Gusev O."/>
        </authorList>
    </citation>
    <scope>NUCLEOTIDE SEQUENCE</scope>
    <source>
        <strain evidence="6">NIAS01</strain>
        <tissue evidence="6">Whole body or cell culture</tissue>
    </source>
</reference>
<keyword evidence="5" id="KW-0067">ATP-binding</keyword>
<dbReference type="GO" id="GO:0015630">
    <property type="term" value="C:microtubule cytoskeleton"/>
    <property type="evidence" value="ECO:0007669"/>
    <property type="project" value="TreeGrafter"/>
</dbReference>
<evidence type="ECO:0000256" key="5">
    <source>
        <dbReference type="ARBA" id="ARBA00022840"/>
    </source>
</evidence>
<dbReference type="Gene3D" id="3.30.470.20">
    <property type="entry name" value="ATP-grasp fold, B domain"/>
    <property type="match status" value="1"/>
</dbReference>
<protein>
    <submittedName>
        <fullName evidence="6">Uncharacterized protein</fullName>
    </submittedName>
</protein>
<dbReference type="GO" id="GO:0070736">
    <property type="term" value="F:protein-glycine ligase activity, initiating"/>
    <property type="evidence" value="ECO:0007669"/>
    <property type="project" value="TreeGrafter"/>
</dbReference>
<keyword evidence="3" id="KW-0436">Ligase</keyword>
<evidence type="ECO:0000256" key="1">
    <source>
        <dbReference type="ARBA" id="ARBA00004496"/>
    </source>
</evidence>
<gene>
    <name evidence="6" type="ORF">PVAND_011111</name>
</gene>
<accession>A0A9J6CIB7</accession>
<evidence type="ECO:0000256" key="3">
    <source>
        <dbReference type="ARBA" id="ARBA00022598"/>
    </source>
</evidence>
<dbReference type="Proteomes" id="UP001107558">
    <property type="component" value="Chromosome 1"/>
</dbReference>
<keyword evidence="4" id="KW-0547">Nucleotide-binding</keyword>
<comment type="subcellular location">
    <subcellularLocation>
        <location evidence="1">Cytoplasm</location>
    </subcellularLocation>
</comment>
<dbReference type="AlphaFoldDB" id="A0A9J6CIB7"/>
<dbReference type="GO" id="GO:0005524">
    <property type="term" value="F:ATP binding"/>
    <property type="evidence" value="ECO:0007669"/>
    <property type="project" value="UniProtKB-KW"/>
</dbReference>
<dbReference type="EMBL" id="JADBJN010000001">
    <property type="protein sequence ID" value="KAG5681701.1"/>
    <property type="molecule type" value="Genomic_DNA"/>
</dbReference>
<evidence type="ECO:0000256" key="4">
    <source>
        <dbReference type="ARBA" id="ARBA00022741"/>
    </source>
</evidence>